<gene>
    <name evidence="1" type="ORF">D8780_09120</name>
</gene>
<comment type="caution">
    <text evidence="1">The sequence shown here is derived from an EMBL/GenBank/DDBJ whole genome shotgun (WGS) entry which is preliminary data.</text>
</comment>
<evidence type="ECO:0000313" key="2">
    <source>
        <dbReference type="Proteomes" id="UP000281094"/>
    </source>
</evidence>
<reference evidence="1 2" key="1">
    <citation type="submission" date="2018-10" db="EMBL/GenBank/DDBJ databases">
        <title>Notoacmeibacter sp. M2BS9Y-3-1, whole genome shotgun sequence.</title>
        <authorList>
            <person name="Tuo L."/>
        </authorList>
    </citation>
    <scope>NUCLEOTIDE SEQUENCE [LARGE SCALE GENOMIC DNA]</scope>
    <source>
        <strain evidence="1 2">M2BS9Y-3-1</strain>
    </source>
</reference>
<dbReference type="InterPro" id="IPR046606">
    <property type="entry name" value="DUF6665"/>
</dbReference>
<dbReference type="EMBL" id="RCWN01000001">
    <property type="protein sequence ID" value="RLQ88341.1"/>
    <property type="molecule type" value="Genomic_DNA"/>
</dbReference>
<accession>A0A3L7JFH5</accession>
<dbReference type="Pfam" id="PF20370">
    <property type="entry name" value="DUF6665"/>
    <property type="match status" value="1"/>
</dbReference>
<keyword evidence="2" id="KW-1185">Reference proteome</keyword>
<proteinExistence type="predicted"/>
<dbReference type="AlphaFoldDB" id="A0A3L7JFH5"/>
<protein>
    <submittedName>
        <fullName evidence="1">Uncharacterized protein</fullName>
    </submittedName>
</protein>
<evidence type="ECO:0000313" key="1">
    <source>
        <dbReference type="EMBL" id="RLQ88341.1"/>
    </source>
</evidence>
<name>A0A3L7JFH5_9HYPH</name>
<sequence length="117" mass="13040">MALRPPSRYRDAMESIADRSDALGYEIAAEKASSLGRAGKSVGEALEALRQFEAENDADQNRLGETERAMRSELLRRAARATHAYFIQRELCGLRRHHDAIAQYRIPQSVLARLGAA</sequence>
<organism evidence="1 2">
    <name type="scientific">Notoacmeibacter ruber</name>
    <dbReference type="NCBI Taxonomy" id="2670375"/>
    <lineage>
        <taxon>Bacteria</taxon>
        <taxon>Pseudomonadati</taxon>
        <taxon>Pseudomonadota</taxon>
        <taxon>Alphaproteobacteria</taxon>
        <taxon>Hyphomicrobiales</taxon>
        <taxon>Notoacmeibacteraceae</taxon>
        <taxon>Notoacmeibacter</taxon>
    </lineage>
</organism>
<dbReference type="RefSeq" id="WP_121645308.1">
    <property type="nucleotide sequence ID" value="NZ_RCWN01000001.1"/>
</dbReference>
<dbReference type="Proteomes" id="UP000281094">
    <property type="component" value="Unassembled WGS sequence"/>
</dbReference>